<dbReference type="PANTHER" id="PTHR12555">
    <property type="entry name" value="UBIQUITIN FUSION DEGRADATON PROTEIN 1"/>
    <property type="match status" value="1"/>
</dbReference>
<evidence type="ECO:0000259" key="5">
    <source>
        <dbReference type="Pfam" id="PF16558"/>
    </source>
</evidence>
<dbReference type="Pfam" id="PF23580">
    <property type="entry name" value="Znf_XAF1_N"/>
    <property type="match status" value="1"/>
</dbReference>
<accession>A0AA97NTC0</accession>
<dbReference type="GO" id="GO:0036503">
    <property type="term" value="P:ERAD pathway"/>
    <property type="evidence" value="ECO:0007669"/>
    <property type="project" value="TreeGrafter"/>
</dbReference>
<organism evidence="8">
    <name type="scientific">Pyricularia oryzae (strain Y34)</name>
    <name type="common">Rice blast fungus</name>
    <name type="synonym">Magnaporthe oryzae</name>
    <dbReference type="NCBI Taxonomy" id="1143189"/>
    <lineage>
        <taxon>Eukaryota</taxon>
        <taxon>Fungi</taxon>
        <taxon>Dikarya</taxon>
        <taxon>Ascomycota</taxon>
        <taxon>Pezizomycotina</taxon>
        <taxon>Sordariomycetes</taxon>
        <taxon>Sordariomycetidae</taxon>
        <taxon>Magnaporthales</taxon>
        <taxon>Pyriculariaceae</taxon>
        <taxon>Pyricularia</taxon>
    </lineage>
</organism>
<dbReference type="Gene3D" id="6.10.130.10">
    <property type="entry name" value="Ubiquitin-protein ligase E3A, N-terminal zinc-binding domain (AZUL)"/>
    <property type="match status" value="1"/>
</dbReference>
<feature type="domain" description="Ubiquitin fusion degradation protein UFD1 N-terminal subdomain 1" evidence="4">
    <location>
        <begin position="128"/>
        <end position="178"/>
    </location>
</feature>
<evidence type="ECO:0008006" key="9">
    <source>
        <dbReference type="Google" id="ProtNLM"/>
    </source>
</evidence>
<evidence type="ECO:0000256" key="2">
    <source>
        <dbReference type="ARBA" id="ARBA00022786"/>
    </source>
</evidence>
<dbReference type="EMBL" id="JH794004">
    <property type="protein sequence ID" value="ELQ35980.1"/>
    <property type="molecule type" value="Genomic_DNA"/>
</dbReference>
<dbReference type="InterPro" id="IPR042556">
    <property type="entry name" value="AZUL_sf"/>
</dbReference>
<dbReference type="GO" id="GO:0034098">
    <property type="term" value="C:VCP-NPL4-UFD1 AAA ATPase complex"/>
    <property type="evidence" value="ECO:0007669"/>
    <property type="project" value="TreeGrafter"/>
</dbReference>
<dbReference type="GO" id="GO:0006511">
    <property type="term" value="P:ubiquitin-dependent protein catabolic process"/>
    <property type="evidence" value="ECO:0007669"/>
    <property type="project" value="InterPro"/>
</dbReference>
<feature type="domain" description="Ubiquitin fusion degradation protein UFD1 N-terminal subdomain 2" evidence="7">
    <location>
        <begin position="230"/>
        <end position="283"/>
    </location>
</feature>
<dbReference type="Gene3D" id="2.40.40.50">
    <property type="entry name" value="Ubiquitin fusion degradation protein UFD1, N-terminal domain"/>
    <property type="match status" value="1"/>
</dbReference>
<proteinExistence type="inferred from homology"/>
<dbReference type="InterPro" id="IPR055417">
    <property type="entry name" value="UFD1_N1"/>
</dbReference>
<gene>
    <name evidence="8" type="ORF">OOU_Y34scaffold00673g2</name>
</gene>
<dbReference type="InterPro" id="IPR042299">
    <property type="entry name" value="Ufd1-like_Nn"/>
</dbReference>
<dbReference type="GO" id="GO:0031593">
    <property type="term" value="F:polyubiquitin modification-dependent protein binding"/>
    <property type="evidence" value="ECO:0007669"/>
    <property type="project" value="TreeGrafter"/>
</dbReference>
<protein>
    <recommendedName>
        <fullName evidence="9">Ubiquitin-protein ligase E3A N-terminal zinc-binding domain-containing protein</fullName>
    </recommendedName>
</protein>
<dbReference type="InterPro" id="IPR056012">
    <property type="entry name" value="DUF7590"/>
</dbReference>
<dbReference type="InterPro" id="IPR004854">
    <property type="entry name" value="Ufd1-like"/>
</dbReference>
<sequence>MTLTRNISCVYRIRNFSRLSKSVEVLLSVANVLAYPAPEFALKHKNPIMTDSTPPQLKWSGIFAIDRTAPTPTGDKIILPSSALQQLLDANAAAASASAASAYSYSTPVVTRYTSPYNSFGSAPQPEQQKLPYPLMFRLVNERNGKFVHAGVREFSAEEGQVTLSPFLLRSLGLAEQENTSTVDDGEAESGSKRVDNVRISAHQLPKGVYVGLAPVHDYASYDPAILEPLLERELRQGYTTLSTGTILQVKRGPTEDYEFTVESVKPEGDGICVIDTDLELDLLRIPTATAQEAGNGMNGSRETESTEKSPPGGDITIWKSVEGQVRHGDYVDYDLSSWDKSRGLVIEAVPQSDEAGIFLDIFVSPKTPHLRQRPRELQHWTARMGPYTNREPVRLEIPAGSFGNDEVDEVEGLMISIYGFRNEAAPAAGPQKFSLRVDTWDATDTNRAPTSAADVVPEDVADLQKCKDCGQWIPKQSFTMHTLRCARNPKCAQCGFVASRDELGEHWHCDHCSSYGDRLFAQQKHNGRMHPSNTLRCSCSATLEFDSVPALSRHRVTDCPDKVILCRFCHLEVPQEGDPTDPSDVAQAAYTGLTAHERADGARTADCDLCGAIVRLRDMSSHLRHHEMDKKGRAAPSGCRNSMCGRTLHGVGPRGTVGPPAGNPNNDMGFCKSCYGPLYVSMHDPEGKALRRRVERRYLTQLMTGCGRSWCSNEWCRTGRANTGKEALGTSASAALPLVKPLVTPEVIADKNAAMHFCVDEATQRNVVVAEMLAAEGVWGPEWCVAAVEAEKGDRDRAREWLQNWAPNKYE</sequence>
<evidence type="ECO:0000256" key="3">
    <source>
        <dbReference type="SAM" id="MobiDB-lite"/>
    </source>
</evidence>
<dbReference type="InterPro" id="IPR032353">
    <property type="entry name" value="AZUL"/>
</dbReference>
<evidence type="ECO:0000259" key="6">
    <source>
        <dbReference type="Pfam" id="PF24503"/>
    </source>
</evidence>
<feature type="domain" description="DUF7590" evidence="6">
    <location>
        <begin position="310"/>
        <end position="440"/>
    </location>
</feature>
<evidence type="ECO:0000259" key="4">
    <source>
        <dbReference type="Pfam" id="PF03152"/>
    </source>
</evidence>
<feature type="domain" description="Ubiquitin-protein ligase E3A N-terminal zinc-binding" evidence="5">
    <location>
        <begin position="697"/>
        <end position="729"/>
    </location>
</feature>
<name>A0AA97NTC0_PYRO3</name>
<evidence type="ECO:0000256" key="1">
    <source>
        <dbReference type="ARBA" id="ARBA00006043"/>
    </source>
</evidence>
<reference evidence="8" key="1">
    <citation type="journal article" date="2012" name="PLoS Genet.">
        <title>Comparative analysis of the genomes of two field isolates of the rice blast fungus Magnaporthe oryzae.</title>
        <authorList>
            <person name="Xue M."/>
            <person name="Yang J."/>
            <person name="Li Z."/>
            <person name="Hu S."/>
            <person name="Yao N."/>
            <person name="Dean R.A."/>
            <person name="Zhao W."/>
            <person name="Shen M."/>
            <person name="Zhang H."/>
            <person name="Li C."/>
            <person name="Liu L."/>
            <person name="Cao L."/>
            <person name="Xu X."/>
            <person name="Xing Y."/>
            <person name="Hsiang T."/>
            <person name="Zhang Z."/>
            <person name="Xu J.R."/>
            <person name="Peng Y.L."/>
        </authorList>
    </citation>
    <scope>NUCLEOTIDE SEQUENCE</scope>
    <source>
        <strain evidence="8">Y34</strain>
    </source>
</reference>
<dbReference type="PANTHER" id="PTHR12555:SF15">
    <property type="entry name" value="FUSION DEGRADATION PROTEIN (UFD1), PUTATIVE (AFU_ORTHOLOGUE AFUA_4G04640)-RELATED"/>
    <property type="match status" value="1"/>
</dbReference>
<evidence type="ECO:0000259" key="7">
    <source>
        <dbReference type="Pfam" id="PF24842"/>
    </source>
</evidence>
<feature type="region of interest" description="Disordered" evidence="3">
    <location>
        <begin position="292"/>
        <end position="315"/>
    </location>
</feature>
<dbReference type="Pfam" id="PF03152">
    <property type="entry name" value="UFD1_N1"/>
    <property type="match status" value="1"/>
</dbReference>
<dbReference type="Gene3D" id="3.10.330.10">
    <property type="match status" value="1"/>
</dbReference>
<dbReference type="Pfam" id="PF24842">
    <property type="entry name" value="UFD1_N2"/>
    <property type="match status" value="1"/>
</dbReference>
<dbReference type="Pfam" id="PF16558">
    <property type="entry name" value="AZUL"/>
    <property type="match status" value="1"/>
</dbReference>
<dbReference type="InterPro" id="IPR055418">
    <property type="entry name" value="UFD1_N2"/>
</dbReference>
<evidence type="ECO:0000313" key="8">
    <source>
        <dbReference type="EMBL" id="ELQ35980.1"/>
    </source>
</evidence>
<dbReference type="Proteomes" id="UP000011086">
    <property type="component" value="Unassembled WGS sequence"/>
</dbReference>
<keyword evidence="2" id="KW-0833">Ubl conjugation pathway</keyword>
<comment type="similarity">
    <text evidence="1">Belongs to the UFD1 family.</text>
</comment>
<dbReference type="Pfam" id="PF24503">
    <property type="entry name" value="DUF7590"/>
    <property type="match status" value="1"/>
</dbReference>
<dbReference type="AlphaFoldDB" id="A0AA97NTC0"/>